<evidence type="ECO:0000313" key="2">
    <source>
        <dbReference type="Proteomes" id="UP000837857"/>
    </source>
</evidence>
<keyword evidence="2" id="KW-1185">Reference proteome</keyword>
<dbReference type="Proteomes" id="UP000837857">
    <property type="component" value="Chromosome 7"/>
</dbReference>
<accession>A0ABN8J2J9</accession>
<dbReference type="EMBL" id="OW152819">
    <property type="protein sequence ID" value="CAH2073054.1"/>
    <property type="molecule type" value="Genomic_DNA"/>
</dbReference>
<evidence type="ECO:0000313" key="1">
    <source>
        <dbReference type="EMBL" id="CAH2073054.1"/>
    </source>
</evidence>
<gene>
    <name evidence="1" type="ORF">IPOD504_LOCUS15462</name>
</gene>
<proteinExistence type="predicted"/>
<feature type="non-terminal residue" evidence="1">
    <location>
        <position position="1"/>
    </location>
</feature>
<reference evidence="1" key="1">
    <citation type="submission" date="2022-03" db="EMBL/GenBank/DDBJ databases">
        <authorList>
            <person name="Martin H S."/>
        </authorList>
    </citation>
    <scope>NUCLEOTIDE SEQUENCE</scope>
</reference>
<sequence>MNRCSTDFRFSGTSATPLRTPVCAAPFARSRFINARLCCPIRTLTRACAMQADGVVSIASVLTRRRIANMSDRPGAPHLNLRDVGIEQTRHRVDI</sequence>
<protein>
    <submittedName>
        <fullName evidence="1">Uncharacterized protein</fullName>
    </submittedName>
</protein>
<name>A0ABN8J2J9_9NEOP</name>
<organism evidence="1 2">
    <name type="scientific">Iphiclides podalirius</name>
    <name type="common">scarce swallowtail</name>
    <dbReference type="NCBI Taxonomy" id="110791"/>
    <lineage>
        <taxon>Eukaryota</taxon>
        <taxon>Metazoa</taxon>
        <taxon>Ecdysozoa</taxon>
        <taxon>Arthropoda</taxon>
        <taxon>Hexapoda</taxon>
        <taxon>Insecta</taxon>
        <taxon>Pterygota</taxon>
        <taxon>Neoptera</taxon>
        <taxon>Endopterygota</taxon>
        <taxon>Lepidoptera</taxon>
        <taxon>Glossata</taxon>
        <taxon>Ditrysia</taxon>
        <taxon>Papilionoidea</taxon>
        <taxon>Papilionidae</taxon>
        <taxon>Papilioninae</taxon>
        <taxon>Iphiclides</taxon>
    </lineage>
</organism>